<reference evidence="1 2" key="1">
    <citation type="submission" date="2018-09" db="EMBL/GenBank/DDBJ databases">
        <title>Marinorhizobium profundi gen. nov., sp. nov., isolated from a deep-sea sediment sample from the New Britain Trench and proposal of Marinorhizobiaceae fam. nov. in the order Rhizobiales of the class Alphaproteobacteria.</title>
        <authorList>
            <person name="Cao J."/>
        </authorList>
    </citation>
    <scope>NUCLEOTIDE SEQUENCE [LARGE SCALE GENOMIC DNA]</scope>
    <source>
        <strain evidence="1 2">WS11</strain>
    </source>
</reference>
<evidence type="ECO:0000313" key="1">
    <source>
        <dbReference type="EMBL" id="AZN70137.1"/>
    </source>
</evidence>
<dbReference type="KEGG" id="abaw:D5400_01590"/>
<keyword evidence="2" id="KW-1185">Reference proteome</keyword>
<organism evidence="1 2">
    <name type="scientific">Georhizobium profundi</name>
    <dbReference type="NCBI Taxonomy" id="2341112"/>
    <lineage>
        <taxon>Bacteria</taxon>
        <taxon>Pseudomonadati</taxon>
        <taxon>Pseudomonadota</taxon>
        <taxon>Alphaproteobacteria</taxon>
        <taxon>Hyphomicrobiales</taxon>
        <taxon>Rhizobiaceae</taxon>
        <taxon>Georhizobium</taxon>
    </lineage>
</organism>
<proteinExistence type="predicted"/>
<sequence length="81" mass="9217">MTLDQAADYLAVVEEPDVRTDLALTRLIVDLRSRPELTRSAGNFQAAFFTLQRALLEEREDAEDHRFHAMTCLAELRRAVG</sequence>
<dbReference type="Proteomes" id="UP000268192">
    <property type="component" value="Chromosome"/>
</dbReference>
<accession>A0A3S9AZL8</accession>
<dbReference type="OrthoDB" id="9842732at2"/>
<name>A0A3S9AZL8_9HYPH</name>
<protein>
    <submittedName>
        <fullName evidence="1">Uncharacterized protein</fullName>
    </submittedName>
</protein>
<gene>
    <name evidence="1" type="ORF">D5400_01590</name>
</gene>
<dbReference type="RefSeq" id="WP_126007013.1">
    <property type="nucleotide sequence ID" value="NZ_CP032509.1"/>
</dbReference>
<dbReference type="EMBL" id="CP032509">
    <property type="protein sequence ID" value="AZN70137.1"/>
    <property type="molecule type" value="Genomic_DNA"/>
</dbReference>
<evidence type="ECO:0000313" key="2">
    <source>
        <dbReference type="Proteomes" id="UP000268192"/>
    </source>
</evidence>
<dbReference type="AlphaFoldDB" id="A0A3S9AZL8"/>